<evidence type="ECO:0000256" key="5">
    <source>
        <dbReference type="ARBA" id="ARBA00022679"/>
    </source>
</evidence>
<dbReference type="EMBL" id="CP026604">
    <property type="protein sequence ID" value="AWB67030.1"/>
    <property type="molecule type" value="Genomic_DNA"/>
</dbReference>
<evidence type="ECO:0000256" key="8">
    <source>
        <dbReference type="ARBA" id="ARBA00022840"/>
    </source>
</evidence>
<dbReference type="GO" id="GO:0000155">
    <property type="term" value="F:phosphorelay sensor kinase activity"/>
    <property type="evidence" value="ECO:0007669"/>
    <property type="project" value="InterPro"/>
</dbReference>
<sequence>MRNLIDKPKQTLFWKIFALVWLTNLVIIGATMVVFVLSLEKEKQQAKFERYLERNILPIVLRYEDNGRVPKAKQKLTQFLDVYEVAKSKVVYGRIPQAQMANIAEYKLDTGSGREFLIRYVPVPLNREIIKTLSRQFSNDRLIISLVVISLFSFIITGLVAQPIKRLKKHISLLADGDLDARVSSTLTKRKDEIGQLATTINFMSDKIANLINDKQQLLYDVSHELKAPLARMQVANAISAQIAEQAGMSTKNQIRIDKDIVHLTNMIDELLSLARMEHGDEIKKKEKHDLKQLAAEEINAYQYTWPHRNIKLLGDEGSTQIDKQLFIITLTNLMNNALKHTESDITIEIREQETQWQLKVMDEGSGIPETLIKDLFKPFKRGETNSQGFGLGLAIVQKAVARLEGDVLAYNLPSKGLCVQVNLPKV</sequence>
<dbReference type="GO" id="GO:0000156">
    <property type="term" value="F:phosphorelay response regulator activity"/>
    <property type="evidence" value="ECO:0007669"/>
    <property type="project" value="TreeGrafter"/>
</dbReference>
<dbReference type="SMART" id="SM00304">
    <property type="entry name" value="HAMP"/>
    <property type="match status" value="1"/>
</dbReference>
<keyword evidence="14" id="KW-1185">Reference proteome</keyword>
<dbReference type="GO" id="GO:0005524">
    <property type="term" value="F:ATP binding"/>
    <property type="evidence" value="ECO:0007669"/>
    <property type="project" value="UniProtKB-KW"/>
</dbReference>
<dbReference type="PROSITE" id="PS50109">
    <property type="entry name" value="HIS_KIN"/>
    <property type="match status" value="1"/>
</dbReference>
<dbReference type="PANTHER" id="PTHR42878">
    <property type="entry name" value="TWO-COMPONENT HISTIDINE KINASE"/>
    <property type="match status" value="1"/>
</dbReference>
<name>A0A2S0VSE9_9ALTE</name>
<evidence type="ECO:0000259" key="11">
    <source>
        <dbReference type="PROSITE" id="PS50109"/>
    </source>
</evidence>
<evidence type="ECO:0000256" key="3">
    <source>
        <dbReference type="ARBA" id="ARBA00012438"/>
    </source>
</evidence>
<dbReference type="SUPFAM" id="SSF47384">
    <property type="entry name" value="Homodimeric domain of signal transducing histidine kinase"/>
    <property type="match status" value="1"/>
</dbReference>
<dbReference type="EC" id="2.7.13.3" evidence="3"/>
<keyword evidence="5" id="KW-0808">Transferase</keyword>
<dbReference type="GO" id="GO:0030295">
    <property type="term" value="F:protein kinase activator activity"/>
    <property type="evidence" value="ECO:0007669"/>
    <property type="project" value="TreeGrafter"/>
</dbReference>
<dbReference type="SUPFAM" id="SSF158472">
    <property type="entry name" value="HAMP domain-like"/>
    <property type="match status" value="1"/>
</dbReference>
<dbReference type="SMART" id="SM00388">
    <property type="entry name" value="HisKA"/>
    <property type="match status" value="1"/>
</dbReference>
<dbReference type="AlphaFoldDB" id="A0A2S0VSE9"/>
<feature type="transmembrane region" description="Helical" evidence="10">
    <location>
        <begin position="142"/>
        <end position="161"/>
    </location>
</feature>
<dbReference type="Proteomes" id="UP000244441">
    <property type="component" value="Chromosome"/>
</dbReference>
<keyword evidence="6" id="KW-0547">Nucleotide-binding</keyword>
<keyword evidence="10" id="KW-0812">Transmembrane</keyword>
<keyword evidence="8" id="KW-0067">ATP-binding</keyword>
<dbReference type="Gene3D" id="3.30.565.10">
    <property type="entry name" value="Histidine kinase-like ATPase, C-terminal domain"/>
    <property type="match status" value="1"/>
</dbReference>
<dbReference type="InterPro" id="IPR036097">
    <property type="entry name" value="HisK_dim/P_sf"/>
</dbReference>
<dbReference type="OrthoDB" id="9804645at2"/>
<dbReference type="CDD" id="cd06225">
    <property type="entry name" value="HAMP"/>
    <property type="match status" value="1"/>
</dbReference>
<dbReference type="KEGG" id="cate:C2869_11525"/>
<dbReference type="InterPro" id="IPR003660">
    <property type="entry name" value="HAMP_dom"/>
</dbReference>
<keyword evidence="10" id="KW-0472">Membrane</keyword>
<evidence type="ECO:0000256" key="10">
    <source>
        <dbReference type="SAM" id="Phobius"/>
    </source>
</evidence>
<keyword evidence="4" id="KW-0597">Phosphoprotein</keyword>
<keyword evidence="10" id="KW-1133">Transmembrane helix</keyword>
<evidence type="ECO:0000256" key="7">
    <source>
        <dbReference type="ARBA" id="ARBA00022777"/>
    </source>
</evidence>
<dbReference type="Pfam" id="PF00512">
    <property type="entry name" value="HisKA"/>
    <property type="match status" value="1"/>
</dbReference>
<evidence type="ECO:0000313" key="13">
    <source>
        <dbReference type="EMBL" id="AWB67030.1"/>
    </source>
</evidence>
<evidence type="ECO:0000259" key="12">
    <source>
        <dbReference type="PROSITE" id="PS50885"/>
    </source>
</evidence>
<dbReference type="PRINTS" id="PR00344">
    <property type="entry name" value="BCTRLSENSOR"/>
</dbReference>
<dbReference type="SMART" id="SM00387">
    <property type="entry name" value="HATPase_c"/>
    <property type="match status" value="1"/>
</dbReference>
<dbReference type="Gene3D" id="1.10.287.130">
    <property type="match status" value="1"/>
</dbReference>
<dbReference type="InterPro" id="IPR005467">
    <property type="entry name" value="His_kinase_dom"/>
</dbReference>
<dbReference type="InterPro" id="IPR004358">
    <property type="entry name" value="Sig_transdc_His_kin-like_C"/>
</dbReference>
<gene>
    <name evidence="13" type="ORF">C2869_11525</name>
</gene>
<accession>A0A2S0VSE9</accession>
<dbReference type="PROSITE" id="PS50885">
    <property type="entry name" value="HAMP"/>
    <property type="match status" value="1"/>
</dbReference>
<feature type="domain" description="Histidine kinase" evidence="11">
    <location>
        <begin position="221"/>
        <end position="427"/>
    </location>
</feature>
<dbReference type="InterPro" id="IPR050351">
    <property type="entry name" value="BphY/WalK/GraS-like"/>
</dbReference>
<keyword evidence="7" id="KW-0418">Kinase</keyword>
<evidence type="ECO:0000313" key="14">
    <source>
        <dbReference type="Proteomes" id="UP000244441"/>
    </source>
</evidence>
<dbReference type="RefSeq" id="WP_108603079.1">
    <property type="nucleotide sequence ID" value="NZ_CP026604.1"/>
</dbReference>
<dbReference type="SUPFAM" id="SSF55874">
    <property type="entry name" value="ATPase domain of HSP90 chaperone/DNA topoisomerase II/histidine kinase"/>
    <property type="match status" value="1"/>
</dbReference>
<protein>
    <recommendedName>
        <fullName evidence="3">histidine kinase</fullName>
        <ecNumber evidence="3">2.7.13.3</ecNumber>
    </recommendedName>
</protein>
<feature type="domain" description="HAMP" evidence="12">
    <location>
        <begin position="158"/>
        <end position="213"/>
    </location>
</feature>
<evidence type="ECO:0000256" key="6">
    <source>
        <dbReference type="ARBA" id="ARBA00022741"/>
    </source>
</evidence>
<comment type="catalytic activity">
    <reaction evidence="1">
        <text>ATP + protein L-histidine = ADP + protein N-phospho-L-histidine.</text>
        <dbReference type="EC" id="2.7.13.3"/>
    </reaction>
</comment>
<dbReference type="CDD" id="cd00082">
    <property type="entry name" value="HisKA"/>
    <property type="match status" value="1"/>
</dbReference>
<dbReference type="InterPro" id="IPR003661">
    <property type="entry name" value="HisK_dim/P_dom"/>
</dbReference>
<organism evidence="13 14">
    <name type="scientific">Saccharobesus litoralis</name>
    <dbReference type="NCBI Taxonomy" id="2172099"/>
    <lineage>
        <taxon>Bacteria</taxon>
        <taxon>Pseudomonadati</taxon>
        <taxon>Pseudomonadota</taxon>
        <taxon>Gammaproteobacteria</taxon>
        <taxon>Alteromonadales</taxon>
        <taxon>Alteromonadaceae</taxon>
        <taxon>Saccharobesus</taxon>
    </lineage>
</organism>
<evidence type="ECO:0000256" key="4">
    <source>
        <dbReference type="ARBA" id="ARBA00022553"/>
    </source>
</evidence>
<dbReference type="Pfam" id="PF00672">
    <property type="entry name" value="HAMP"/>
    <property type="match status" value="1"/>
</dbReference>
<evidence type="ECO:0000256" key="9">
    <source>
        <dbReference type="ARBA" id="ARBA00023012"/>
    </source>
</evidence>
<dbReference type="Pfam" id="PF02518">
    <property type="entry name" value="HATPase_c"/>
    <property type="match status" value="1"/>
</dbReference>
<keyword evidence="9" id="KW-0902">Two-component regulatory system</keyword>
<feature type="transmembrane region" description="Helical" evidence="10">
    <location>
        <begin position="12"/>
        <end position="37"/>
    </location>
</feature>
<dbReference type="Gene3D" id="6.10.340.10">
    <property type="match status" value="1"/>
</dbReference>
<reference evidence="13 14" key="1">
    <citation type="submission" date="2018-01" db="EMBL/GenBank/DDBJ databases">
        <title>Genome sequence of a Cantenovulum-like bacteria.</title>
        <authorList>
            <person name="Tan W.R."/>
            <person name="Lau N.-S."/>
            <person name="Go F."/>
            <person name="Amirul A.-A.A."/>
        </authorList>
    </citation>
    <scope>NUCLEOTIDE SEQUENCE [LARGE SCALE GENOMIC DNA]</scope>
    <source>
        <strain evidence="13 14">CCB-QB4</strain>
    </source>
</reference>
<dbReference type="InterPro" id="IPR003594">
    <property type="entry name" value="HATPase_dom"/>
</dbReference>
<dbReference type="PANTHER" id="PTHR42878:SF7">
    <property type="entry name" value="SENSOR HISTIDINE KINASE GLRK"/>
    <property type="match status" value="1"/>
</dbReference>
<comment type="subcellular location">
    <subcellularLocation>
        <location evidence="2">Membrane</location>
    </subcellularLocation>
</comment>
<dbReference type="InterPro" id="IPR036890">
    <property type="entry name" value="HATPase_C_sf"/>
</dbReference>
<dbReference type="GO" id="GO:0016020">
    <property type="term" value="C:membrane"/>
    <property type="evidence" value="ECO:0007669"/>
    <property type="project" value="UniProtKB-SubCell"/>
</dbReference>
<proteinExistence type="predicted"/>
<evidence type="ECO:0000256" key="2">
    <source>
        <dbReference type="ARBA" id="ARBA00004370"/>
    </source>
</evidence>
<evidence type="ECO:0000256" key="1">
    <source>
        <dbReference type="ARBA" id="ARBA00000085"/>
    </source>
</evidence>
<dbReference type="GO" id="GO:0007234">
    <property type="term" value="P:osmosensory signaling via phosphorelay pathway"/>
    <property type="evidence" value="ECO:0007669"/>
    <property type="project" value="TreeGrafter"/>
</dbReference>